<organism evidence="2">
    <name type="scientific">Timema cristinae</name>
    <name type="common">Walking stick</name>
    <dbReference type="NCBI Taxonomy" id="61476"/>
    <lineage>
        <taxon>Eukaryota</taxon>
        <taxon>Metazoa</taxon>
        <taxon>Ecdysozoa</taxon>
        <taxon>Arthropoda</taxon>
        <taxon>Hexapoda</taxon>
        <taxon>Insecta</taxon>
        <taxon>Pterygota</taxon>
        <taxon>Neoptera</taxon>
        <taxon>Polyneoptera</taxon>
        <taxon>Phasmatodea</taxon>
        <taxon>Timematodea</taxon>
        <taxon>Timematoidea</taxon>
        <taxon>Timematidae</taxon>
        <taxon>Timema</taxon>
    </lineage>
</organism>
<protein>
    <submittedName>
        <fullName evidence="2">Uncharacterized protein</fullName>
    </submittedName>
</protein>
<dbReference type="Pfam" id="PF06585">
    <property type="entry name" value="JHBP"/>
    <property type="match status" value="1"/>
</dbReference>
<dbReference type="PANTHER" id="PTHR11008:SF32">
    <property type="entry name" value="CIRCADIAN CLOCK-CONTROLLED PROTEIN DAYWAKE-RELATED"/>
    <property type="match status" value="1"/>
</dbReference>
<accession>A0A7R9DG26</accession>
<dbReference type="GO" id="GO:0005615">
    <property type="term" value="C:extracellular space"/>
    <property type="evidence" value="ECO:0007669"/>
    <property type="project" value="TreeGrafter"/>
</dbReference>
<dbReference type="EMBL" id="OC324316">
    <property type="protein sequence ID" value="CAD7414081.1"/>
    <property type="molecule type" value="Genomic_DNA"/>
</dbReference>
<sequence>MMSVVSFDELLGLVNENIAKRDTILRKSIIPAERLVVTLRNTLPVNASRGDPQYRIPKLEPLGLDEIKIDQGSGPVQLSLTGKDVKVHGLSHVVLKSIKFDSDSKLLDIGFTIDKVIVLAKYDISGKVLVLPITGTGDLNITLEGPDTLDSHGGDEGGGRFLTSGEFWGGGGGAFGRGAGGKKRVGGGEQTPSLPPTPQTPPRNCETLIGGKQDVTPRRGNATSYGTFDEDRMKSLEGGGGGGGVQWVETGDTSMPLISRLPFALWRDRIREEKRALAQRGTSDEKLPLHLLVSLDCERPRRSALPGYMRDTACFPHVAGD</sequence>
<reference evidence="2" key="1">
    <citation type="submission" date="2020-11" db="EMBL/GenBank/DDBJ databases">
        <authorList>
            <person name="Tran Van P."/>
        </authorList>
    </citation>
    <scope>NUCLEOTIDE SEQUENCE</scope>
</reference>
<dbReference type="SMART" id="SM00700">
    <property type="entry name" value="JHBP"/>
    <property type="match status" value="1"/>
</dbReference>
<evidence type="ECO:0000313" key="2">
    <source>
        <dbReference type="EMBL" id="CAD7414081.1"/>
    </source>
</evidence>
<dbReference type="PANTHER" id="PTHR11008">
    <property type="entry name" value="PROTEIN TAKEOUT-LIKE PROTEIN"/>
    <property type="match status" value="1"/>
</dbReference>
<dbReference type="InterPro" id="IPR010562">
    <property type="entry name" value="Haemolymph_juvenile_hormone-bd"/>
</dbReference>
<dbReference type="Gene3D" id="3.15.10.30">
    <property type="entry name" value="Haemolymph juvenile hormone binding protein"/>
    <property type="match status" value="1"/>
</dbReference>
<dbReference type="AlphaFoldDB" id="A0A7R9DG26"/>
<proteinExistence type="predicted"/>
<gene>
    <name evidence="2" type="ORF">TCEB3V08_LOCUS11986</name>
</gene>
<dbReference type="InterPro" id="IPR038606">
    <property type="entry name" value="To_sf"/>
</dbReference>
<evidence type="ECO:0000256" key="1">
    <source>
        <dbReference type="SAM" id="MobiDB-lite"/>
    </source>
</evidence>
<feature type="region of interest" description="Disordered" evidence="1">
    <location>
        <begin position="178"/>
        <end position="203"/>
    </location>
</feature>
<name>A0A7R9DG26_TIMCR</name>